<proteinExistence type="predicted"/>
<reference evidence="1" key="2">
    <citation type="journal article" date="2015" name="Fish Shellfish Immunol.">
        <title>Early steps in the European eel (Anguilla anguilla)-Vibrio vulnificus interaction in the gills: Role of the RtxA13 toxin.</title>
        <authorList>
            <person name="Callol A."/>
            <person name="Pajuelo D."/>
            <person name="Ebbesson L."/>
            <person name="Teles M."/>
            <person name="MacKenzie S."/>
            <person name="Amaro C."/>
        </authorList>
    </citation>
    <scope>NUCLEOTIDE SEQUENCE</scope>
</reference>
<dbReference type="EMBL" id="GBXM01080690">
    <property type="protein sequence ID" value="JAH27887.1"/>
    <property type="molecule type" value="Transcribed_RNA"/>
</dbReference>
<accession>A0A0E9RGH0</accession>
<evidence type="ECO:0000313" key="1">
    <source>
        <dbReference type="EMBL" id="JAH27887.1"/>
    </source>
</evidence>
<protein>
    <submittedName>
        <fullName evidence="1">Uncharacterized protein</fullName>
    </submittedName>
</protein>
<dbReference type="AlphaFoldDB" id="A0A0E9RGH0"/>
<name>A0A0E9RGH0_ANGAN</name>
<sequence length="75" mass="8656">MHTNSHTLNSFRPYTAIRRVWADTHYKPHTPTGHFNLLPVIILHGHSLALPQRNENNKSTSILFQGRVLQGYKPQ</sequence>
<organism evidence="1">
    <name type="scientific">Anguilla anguilla</name>
    <name type="common">European freshwater eel</name>
    <name type="synonym">Muraena anguilla</name>
    <dbReference type="NCBI Taxonomy" id="7936"/>
    <lineage>
        <taxon>Eukaryota</taxon>
        <taxon>Metazoa</taxon>
        <taxon>Chordata</taxon>
        <taxon>Craniata</taxon>
        <taxon>Vertebrata</taxon>
        <taxon>Euteleostomi</taxon>
        <taxon>Actinopterygii</taxon>
        <taxon>Neopterygii</taxon>
        <taxon>Teleostei</taxon>
        <taxon>Anguilliformes</taxon>
        <taxon>Anguillidae</taxon>
        <taxon>Anguilla</taxon>
    </lineage>
</organism>
<reference evidence="1" key="1">
    <citation type="submission" date="2014-11" db="EMBL/GenBank/DDBJ databases">
        <authorList>
            <person name="Amaro Gonzalez C."/>
        </authorList>
    </citation>
    <scope>NUCLEOTIDE SEQUENCE</scope>
</reference>